<organism evidence="1 2">
    <name type="scientific">Sphagnurus paluster</name>
    <dbReference type="NCBI Taxonomy" id="117069"/>
    <lineage>
        <taxon>Eukaryota</taxon>
        <taxon>Fungi</taxon>
        <taxon>Dikarya</taxon>
        <taxon>Basidiomycota</taxon>
        <taxon>Agaricomycotina</taxon>
        <taxon>Agaricomycetes</taxon>
        <taxon>Agaricomycetidae</taxon>
        <taxon>Agaricales</taxon>
        <taxon>Tricholomatineae</taxon>
        <taxon>Lyophyllaceae</taxon>
        <taxon>Sphagnurus</taxon>
    </lineage>
</organism>
<dbReference type="SUPFAM" id="SSF52047">
    <property type="entry name" value="RNI-like"/>
    <property type="match status" value="1"/>
</dbReference>
<dbReference type="OrthoDB" id="3071324at2759"/>
<dbReference type="Proteomes" id="UP000717328">
    <property type="component" value="Unassembled WGS sequence"/>
</dbReference>
<name>A0A9P7K7D2_9AGAR</name>
<protein>
    <submittedName>
        <fullName evidence="1">Uncharacterized protein</fullName>
    </submittedName>
</protein>
<evidence type="ECO:0000313" key="1">
    <source>
        <dbReference type="EMBL" id="KAG5637666.1"/>
    </source>
</evidence>
<dbReference type="EMBL" id="JABCKI010005812">
    <property type="protein sequence ID" value="KAG5637666.1"/>
    <property type="molecule type" value="Genomic_DNA"/>
</dbReference>
<keyword evidence="2" id="KW-1185">Reference proteome</keyword>
<reference evidence="1" key="2">
    <citation type="submission" date="2021-10" db="EMBL/GenBank/DDBJ databases">
        <title>Phylogenomics reveals ancestral predisposition of the termite-cultivated fungus Termitomyces towards a domesticated lifestyle.</title>
        <authorList>
            <person name="Auxier B."/>
            <person name="Grum-Grzhimaylo A."/>
            <person name="Cardenas M.E."/>
            <person name="Lodge J.D."/>
            <person name="Laessoe T."/>
            <person name="Pedersen O."/>
            <person name="Smith M.E."/>
            <person name="Kuyper T.W."/>
            <person name="Franco-Molano E.A."/>
            <person name="Baroni T.J."/>
            <person name="Aanen D.K."/>
        </authorList>
    </citation>
    <scope>NUCLEOTIDE SEQUENCE</scope>
    <source>
        <strain evidence="1">D49</strain>
    </source>
</reference>
<accession>A0A9P7K7D2</accession>
<sequence>MTCQTLRQVAQSVIFKAHTSHLQSLANASTLAFSGALVKDLFAHEKVSPPLLLLTLRHDSRVFEDLQAFRTLLLRCDRIDRVVLRLTSTGDWDPPAHDLGHRWRFLLAEILSIVASKPQAKLMVEGGSSWKSLGRPFHYEFQRTVSRQQSPQARPAQALTKRSEYPCTVPQLFHPLFRLLKGIAARLKSRTKPEPPAIRGLLYTEVHSAPALLRNRKICKITLSSPTLPLLEEFRIQSHILLELPFFNWTLDLLNRSPIKSLYFSNIQLTHYDWEHILSSLTLPHLTTLAFGSSKIAFPDMQAFLARHPTITTLDLSGGTAIGHLGPHSSAHLLPHLNTLIAGPEYLCHFLTPTHAFPHLQSITVTTETRATYHAQDFRQPEPVLCLIAQRPQHNIALTLSLPSRDGLAEWLASVRARLAPVPNVAALDLCLTGDPPSQAALEDLVRFLGVFTSLRALTLREAFFPYWDAQCKMEMVVRLWAEYPGLETVDGVCRP</sequence>
<proteinExistence type="predicted"/>
<dbReference type="InterPro" id="IPR032675">
    <property type="entry name" value="LRR_dom_sf"/>
</dbReference>
<evidence type="ECO:0000313" key="2">
    <source>
        <dbReference type="Proteomes" id="UP000717328"/>
    </source>
</evidence>
<comment type="caution">
    <text evidence="1">The sequence shown here is derived from an EMBL/GenBank/DDBJ whole genome shotgun (WGS) entry which is preliminary data.</text>
</comment>
<dbReference type="Gene3D" id="3.80.10.10">
    <property type="entry name" value="Ribonuclease Inhibitor"/>
    <property type="match status" value="1"/>
</dbReference>
<gene>
    <name evidence="1" type="ORF">H0H81_003687</name>
</gene>
<reference evidence="1" key="1">
    <citation type="submission" date="2021-02" db="EMBL/GenBank/DDBJ databases">
        <authorList>
            <person name="Nieuwenhuis M."/>
            <person name="Van De Peppel L.J.J."/>
        </authorList>
    </citation>
    <scope>NUCLEOTIDE SEQUENCE</scope>
    <source>
        <strain evidence="1">D49</strain>
    </source>
</reference>
<dbReference type="AlphaFoldDB" id="A0A9P7K7D2"/>